<evidence type="ECO:0000313" key="1">
    <source>
        <dbReference type="EMBL" id="SBR70184.1"/>
    </source>
</evidence>
<accession>A0A1A8NMR6</accession>
<feature type="non-terminal residue" evidence="1">
    <location>
        <position position="1"/>
    </location>
</feature>
<dbReference type="AlphaFoldDB" id="A0A1A8NMR6"/>
<dbReference type="EMBL" id="HAEH01003019">
    <property type="protein sequence ID" value="SBR70184.1"/>
    <property type="molecule type" value="Transcribed_RNA"/>
</dbReference>
<protein>
    <submittedName>
        <fullName evidence="1">Uncharacterized protein</fullName>
    </submittedName>
</protein>
<name>A0A1A8NMR6_9TELE</name>
<reference evidence="1" key="1">
    <citation type="submission" date="2016-05" db="EMBL/GenBank/DDBJ databases">
        <authorList>
            <person name="Lavstsen T."/>
            <person name="Jespersen J.S."/>
        </authorList>
    </citation>
    <scope>NUCLEOTIDE SEQUENCE</scope>
    <source>
        <tissue evidence="1">Brain</tissue>
    </source>
</reference>
<gene>
    <name evidence="1" type="primary">Nfu_g_1_022794</name>
</gene>
<reference evidence="1" key="2">
    <citation type="submission" date="2016-06" db="EMBL/GenBank/DDBJ databases">
        <title>The genome of a short-lived fish provides insights into sex chromosome evolution and the genetic control of aging.</title>
        <authorList>
            <person name="Reichwald K."/>
            <person name="Felder M."/>
            <person name="Petzold A."/>
            <person name="Koch P."/>
            <person name="Groth M."/>
            <person name="Platzer M."/>
        </authorList>
    </citation>
    <scope>NUCLEOTIDE SEQUENCE</scope>
    <source>
        <tissue evidence="1">Brain</tissue>
    </source>
</reference>
<organism evidence="1">
    <name type="scientific">Nothobranchius rachovii</name>
    <name type="common">bluefin notho</name>
    <dbReference type="NCBI Taxonomy" id="451742"/>
    <lineage>
        <taxon>Eukaryota</taxon>
        <taxon>Metazoa</taxon>
        <taxon>Chordata</taxon>
        <taxon>Craniata</taxon>
        <taxon>Vertebrata</taxon>
        <taxon>Euteleostomi</taxon>
        <taxon>Actinopterygii</taxon>
        <taxon>Neopterygii</taxon>
        <taxon>Teleostei</taxon>
        <taxon>Neoteleostei</taxon>
        <taxon>Acanthomorphata</taxon>
        <taxon>Ovalentaria</taxon>
        <taxon>Atherinomorphae</taxon>
        <taxon>Cyprinodontiformes</taxon>
        <taxon>Nothobranchiidae</taxon>
        <taxon>Nothobranchius</taxon>
    </lineage>
</organism>
<proteinExistence type="predicted"/>
<sequence length="36" mass="4287">GSFLCIYEMMWSCWLNQNVIFSFRWSSLQPSVKQLG</sequence>
<feature type="non-terminal residue" evidence="1">
    <location>
        <position position="36"/>
    </location>
</feature>